<dbReference type="PROSITE" id="PS50995">
    <property type="entry name" value="HTH_MARR_2"/>
    <property type="match status" value="1"/>
</dbReference>
<dbReference type="RefSeq" id="WP_151861734.1">
    <property type="nucleotide sequence ID" value="NZ_WBZC01000045.1"/>
</dbReference>
<dbReference type="Gene3D" id="1.10.10.10">
    <property type="entry name" value="Winged helix-like DNA-binding domain superfamily/Winged helix DNA-binding domain"/>
    <property type="match status" value="1"/>
</dbReference>
<keyword evidence="3" id="KW-1185">Reference proteome</keyword>
<dbReference type="PANTHER" id="PTHR33164:SF99">
    <property type="entry name" value="MARR FAMILY REGULATORY PROTEIN"/>
    <property type="match status" value="1"/>
</dbReference>
<accession>A0A6I0F9F6</accession>
<dbReference type="InterPro" id="IPR036388">
    <property type="entry name" value="WH-like_DNA-bd_sf"/>
</dbReference>
<gene>
    <name evidence="2" type="ORF">F8154_11350</name>
</gene>
<dbReference type="EMBL" id="WBZC01000045">
    <property type="protein sequence ID" value="KAB3532877.1"/>
    <property type="molecule type" value="Genomic_DNA"/>
</dbReference>
<dbReference type="Proteomes" id="UP000432715">
    <property type="component" value="Unassembled WGS sequence"/>
</dbReference>
<dbReference type="InterPro" id="IPR039422">
    <property type="entry name" value="MarR/SlyA-like"/>
</dbReference>
<evidence type="ECO:0000313" key="2">
    <source>
        <dbReference type="EMBL" id="KAB3532877.1"/>
    </source>
</evidence>
<dbReference type="PRINTS" id="PR00598">
    <property type="entry name" value="HTHMARR"/>
</dbReference>
<dbReference type="PANTHER" id="PTHR33164">
    <property type="entry name" value="TRANSCRIPTIONAL REGULATOR, MARR FAMILY"/>
    <property type="match status" value="1"/>
</dbReference>
<dbReference type="InterPro" id="IPR036390">
    <property type="entry name" value="WH_DNA-bd_sf"/>
</dbReference>
<proteinExistence type="predicted"/>
<evidence type="ECO:0000313" key="3">
    <source>
        <dbReference type="Proteomes" id="UP000432715"/>
    </source>
</evidence>
<dbReference type="Pfam" id="PF01047">
    <property type="entry name" value="MarR"/>
    <property type="match status" value="1"/>
</dbReference>
<dbReference type="AlphaFoldDB" id="A0A6I0F9F6"/>
<comment type="caution">
    <text evidence="2">The sequence shown here is derived from an EMBL/GenBank/DDBJ whole genome shotgun (WGS) entry which is preliminary data.</text>
</comment>
<sequence>MKDTNYDDTIIELEKEIRHLCTVIKQKGREILTDFEITPPQFEALQYLINKENLTIGELSNHMFLACSTITDLVDRMEKNMLVRRTRDEKDRRVVRIVVLDKGHQLINEVLHARRSYIAELLQDLSNEQKDQILLGVAMFYGKTV</sequence>
<dbReference type="InterPro" id="IPR000835">
    <property type="entry name" value="HTH_MarR-typ"/>
</dbReference>
<protein>
    <submittedName>
        <fullName evidence="2">MarR family transcriptional regulator</fullName>
    </submittedName>
</protein>
<dbReference type="GO" id="GO:0003700">
    <property type="term" value="F:DNA-binding transcription factor activity"/>
    <property type="evidence" value="ECO:0007669"/>
    <property type="project" value="InterPro"/>
</dbReference>
<feature type="domain" description="HTH marR-type" evidence="1">
    <location>
        <begin position="10"/>
        <end position="142"/>
    </location>
</feature>
<dbReference type="SUPFAM" id="SSF46785">
    <property type="entry name" value="Winged helix' DNA-binding domain"/>
    <property type="match status" value="1"/>
</dbReference>
<organism evidence="2 3">
    <name type="scientific">Alkaliphilus pronyensis</name>
    <dbReference type="NCBI Taxonomy" id="1482732"/>
    <lineage>
        <taxon>Bacteria</taxon>
        <taxon>Bacillati</taxon>
        <taxon>Bacillota</taxon>
        <taxon>Clostridia</taxon>
        <taxon>Peptostreptococcales</taxon>
        <taxon>Natronincolaceae</taxon>
        <taxon>Alkaliphilus</taxon>
    </lineage>
</organism>
<dbReference type="OrthoDB" id="9790052at2"/>
<dbReference type="GO" id="GO:0006950">
    <property type="term" value="P:response to stress"/>
    <property type="evidence" value="ECO:0007669"/>
    <property type="project" value="TreeGrafter"/>
</dbReference>
<reference evidence="2 3" key="1">
    <citation type="submission" date="2019-10" db="EMBL/GenBank/DDBJ databases">
        <title>Alkaliphilus serpentinus sp. nov. and Alkaliphilus pronyensis sp. nov., two novel anaerobic alkaliphilic species isolated from the serpentinized-hosted hydrothermal field of the Prony Bay (New Caledonia).</title>
        <authorList>
            <person name="Postec A."/>
        </authorList>
    </citation>
    <scope>NUCLEOTIDE SEQUENCE [LARGE SCALE GENOMIC DNA]</scope>
    <source>
        <strain evidence="2 3">LacV</strain>
    </source>
</reference>
<name>A0A6I0F9F6_9FIRM</name>
<evidence type="ECO:0000259" key="1">
    <source>
        <dbReference type="PROSITE" id="PS50995"/>
    </source>
</evidence>
<dbReference type="SMART" id="SM00347">
    <property type="entry name" value="HTH_MARR"/>
    <property type="match status" value="1"/>
</dbReference>